<dbReference type="EMBL" id="JABFHI010000001">
    <property type="protein sequence ID" value="NOG30581.1"/>
    <property type="molecule type" value="Genomic_DNA"/>
</dbReference>
<accession>A0A7Y3TUP3</accession>
<gene>
    <name evidence="2" type="ORF">HLB35_00200</name>
</gene>
<evidence type="ECO:0000256" key="1">
    <source>
        <dbReference type="SAM" id="MobiDB-lite"/>
    </source>
</evidence>
<feature type="region of interest" description="Disordered" evidence="1">
    <location>
        <begin position="206"/>
        <end position="233"/>
    </location>
</feature>
<protein>
    <submittedName>
        <fullName evidence="2">Uncharacterized protein</fullName>
    </submittedName>
</protein>
<sequence>MDDGADNREPVFFNKQMLIDFKPSDIRITWVLDDKHRPFGFEFIRSANFLEVNFGPREGEEMFFDVAGEHIQRAGFPLCRECGSVQSRQAAAGKAEAKHLKSCSFGRGPKKLPSGREDAGIENCLYLYRRFSSEALRILLPRLATGGTEEQVNSFVAARFSWALNGVSAVRWITCGWPTKANPSGKPTSAAILWCFTIRCRGNRLSSRASEPSGKHAGSVSSGLSGHGAVRLL</sequence>
<dbReference type="Proteomes" id="UP000588806">
    <property type="component" value="Unassembled WGS sequence"/>
</dbReference>
<name>A0A7Y3TUP3_9GAMM</name>
<proteinExistence type="predicted"/>
<evidence type="ECO:0000313" key="2">
    <source>
        <dbReference type="EMBL" id="NOG30581.1"/>
    </source>
</evidence>
<dbReference type="AlphaFoldDB" id="A0A7Y3TUP3"/>
<evidence type="ECO:0000313" key="3">
    <source>
        <dbReference type="Proteomes" id="UP000588806"/>
    </source>
</evidence>
<comment type="caution">
    <text evidence="2">The sequence shown here is derived from an EMBL/GenBank/DDBJ whole genome shotgun (WGS) entry which is preliminary data.</text>
</comment>
<reference evidence="2 3" key="2">
    <citation type="submission" date="2020-06" db="EMBL/GenBank/DDBJ databases">
        <title>Halomonas songnenensis sp. nov., a moderately halophilic bacterium isolated from saline and alkaline soils.</title>
        <authorList>
            <person name="Jiang J."/>
            <person name="Pan Y."/>
        </authorList>
    </citation>
    <scope>NUCLEOTIDE SEQUENCE [LARGE SCALE GENOMIC DNA]</scope>
    <source>
        <strain evidence="2 3">TBZ9</strain>
    </source>
</reference>
<dbReference type="RefSeq" id="WP_171701068.1">
    <property type="nucleotide sequence ID" value="NZ_JABFHI010000001.1"/>
</dbReference>
<organism evidence="2 3">
    <name type="scientific">Vreelandella azerica</name>
    <dbReference type="NCBI Taxonomy" id="2732867"/>
    <lineage>
        <taxon>Bacteria</taxon>
        <taxon>Pseudomonadati</taxon>
        <taxon>Pseudomonadota</taxon>
        <taxon>Gammaproteobacteria</taxon>
        <taxon>Oceanospirillales</taxon>
        <taxon>Halomonadaceae</taxon>
        <taxon>Vreelandella</taxon>
    </lineage>
</organism>
<reference evidence="2 3" key="1">
    <citation type="submission" date="2020-05" db="EMBL/GenBank/DDBJ databases">
        <authorList>
            <person name="Ruan W."/>
            <person name="Jeon C.O."/>
            <person name="Chun B.H."/>
        </authorList>
    </citation>
    <scope>NUCLEOTIDE SEQUENCE [LARGE SCALE GENOMIC DNA]</scope>
    <source>
        <strain evidence="2 3">TBZ9</strain>
    </source>
</reference>
<keyword evidence="3" id="KW-1185">Reference proteome</keyword>